<dbReference type="Proteomes" id="UP000315399">
    <property type="component" value="Unassembled WGS sequence"/>
</dbReference>
<dbReference type="InterPro" id="IPR032812">
    <property type="entry name" value="SbsA_Ig"/>
</dbReference>
<organism evidence="4 5">
    <name type="scientific">Thermoproteota archaeon</name>
    <dbReference type="NCBI Taxonomy" id="2056631"/>
    <lineage>
        <taxon>Archaea</taxon>
        <taxon>Thermoproteota</taxon>
    </lineage>
</organism>
<gene>
    <name evidence="4" type="ORF">DSO08_05365</name>
</gene>
<dbReference type="EMBL" id="QNVH01000062">
    <property type="protein sequence ID" value="TDA37596.1"/>
    <property type="molecule type" value="Genomic_DNA"/>
</dbReference>
<dbReference type="Pfam" id="PF13205">
    <property type="entry name" value="Big_5"/>
    <property type="match status" value="1"/>
</dbReference>
<dbReference type="Gene3D" id="2.60.40.10">
    <property type="entry name" value="Immunoglobulins"/>
    <property type="match status" value="3"/>
</dbReference>
<comment type="caution">
    <text evidence="4">The sequence shown here is derived from an EMBL/GenBank/DDBJ whole genome shotgun (WGS) entry which is preliminary data.</text>
</comment>
<dbReference type="InterPro" id="IPR013783">
    <property type="entry name" value="Ig-like_fold"/>
</dbReference>
<evidence type="ECO:0000256" key="1">
    <source>
        <dbReference type="ARBA" id="ARBA00022729"/>
    </source>
</evidence>
<accession>A0A523B9I0</accession>
<keyword evidence="1" id="KW-0732">Signal</keyword>
<feature type="transmembrane region" description="Helical" evidence="2">
    <location>
        <begin position="407"/>
        <end position="428"/>
    </location>
</feature>
<feature type="domain" description="SbsA Ig-like" evidence="3">
    <location>
        <begin position="121"/>
        <end position="214"/>
    </location>
</feature>
<keyword evidence="2" id="KW-0812">Transmembrane</keyword>
<evidence type="ECO:0000256" key="2">
    <source>
        <dbReference type="SAM" id="Phobius"/>
    </source>
</evidence>
<evidence type="ECO:0000313" key="4">
    <source>
        <dbReference type="EMBL" id="TDA37596.1"/>
    </source>
</evidence>
<proteinExistence type="predicted"/>
<dbReference type="AlphaFoldDB" id="A0A523B9I0"/>
<protein>
    <recommendedName>
        <fullName evidence="3">SbsA Ig-like domain-containing protein</fullName>
    </recommendedName>
</protein>
<reference evidence="4 5" key="1">
    <citation type="journal article" date="2019" name="Nat. Microbiol.">
        <title>Expanding anaerobic alkane metabolism in the domain of Archaea.</title>
        <authorList>
            <person name="Wang Y."/>
            <person name="Wegener G."/>
            <person name="Hou J."/>
            <person name="Wang F."/>
            <person name="Xiao X."/>
        </authorList>
    </citation>
    <scope>NUCLEOTIDE SEQUENCE [LARGE SCALE GENOMIC DNA]</scope>
    <source>
        <strain evidence="4">WYZ-LMO10</strain>
    </source>
</reference>
<keyword evidence="2" id="KW-0472">Membrane</keyword>
<dbReference type="Gene3D" id="2.60.40.1930">
    <property type="match status" value="1"/>
</dbReference>
<keyword evidence="2" id="KW-1133">Transmembrane helix</keyword>
<name>A0A523B9I0_9CREN</name>
<evidence type="ECO:0000313" key="5">
    <source>
        <dbReference type="Proteomes" id="UP000315399"/>
    </source>
</evidence>
<evidence type="ECO:0000259" key="3">
    <source>
        <dbReference type="Pfam" id="PF13205"/>
    </source>
</evidence>
<sequence length="431" mass="46343">MFSRKFCLIMALMMLMPFTNALYASPLTITTDKQTYYPGDVIYISGTTEPNSDITIQLYNPSGTMVDIDYKVSSANGYYSISFKIPLKIPTGSWTYGTYTVRAYSVGQIKNTTFTLSAITDSTPPTITSISPGEGSTVSVLNPIISIIYSDDIAIDFSTVKIVLDGTDVTSDATITSTRADYIPVTDLSEGPHTVYFEVKDLSGNKASKTWNFTVSLPDFLPPVISSFYPPNGSILNIRTITINATYSDNKAVDPYSVTLKLNDSAVNMSSITPTSLTASVNLTDGVYLATLSLMDTSGNMATMNWTFTIDATPPTFSGNILNNNTVFQSKEVNFTISVSDNIALNMSSFSMKIDGASVTPSINATSVAYSGTLSEGSHTVVISVMDMAGNLASKAFTFSVALPSNYTIYIIVAVIVAVIAVAIIFILKRV</sequence>